<evidence type="ECO:0000313" key="3">
    <source>
        <dbReference type="Proteomes" id="UP000006034"/>
    </source>
</evidence>
<protein>
    <submittedName>
        <fullName evidence="2">Diguanylate cyclase (GGDEF) domain-containing protein</fullName>
    </submittedName>
</protein>
<dbReference type="GeneID" id="78086079"/>
<keyword evidence="3" id="KW-1185">Reference proteome</keyword>
<reference evidence="2 3" key="2">
    <citation type="submission" date="2013-04" db="EMBL/GenBank/DDBJ databases">
        <title>The Genome Sequence of Bilophila wadsworthia 3_1_6.</title>
        <authorList>
            <consortium name="The Broad Institute Genomics Platform"/>
            <person name="Earl A."/>
            <person name="Ward D."/>
            <person name="Feldgarden M."/>
            <person name="Gevers D."/>
            <person name="Sibley C."/>
            <person name="Strauss J."/>
            <person name="Allen-Vercoe E."/>
            <person name="Walker B."/>
            <person name="Young S."/>
            <person name="Zeng Q."/>
            <person name="Gargeya S."/>
            <person name="Fitzgerald M."/>
            <person name="Haas B."/>
            <person name="Abouelleil A."/>
            <person name="Allen A.W."/>
            <person name="Alvarado L."/>
            <person name="Arachchi H.M."/>
            <person name="Berlin A.M."/>
            <person name="Chapman S.B."/>
            <person name="Gainer-Dewar J."/>
            <person name="Goldberg J."/>
            <person name="Griggs A."/>
            <person name="Gujja S."/>
            <person name="Hansen M."/>
            <person name="Howarth C."/>
            <person name="Imamovic A."/>
            <person name="Ireland A."/>
            <person name="Larimer J."/>
            <person name="McCowan C."/>
            <person name="Murphy C."/>
            <person name="Pearson M."/>
            <person name="Poon T.W."/>
            <person name="Priest M."/>
            <person name="Roberts A."/>
            <person name="Saif S."/>
            <person name="Shea T."/>
            <person name="Sisk P."/>
            <person name="Sykes S."/>
            <person name="Wortman J."/>
            <person name="Nusbaum C."/>
            <person name="Birren B."/>
        </authorList>
    </citation>
    <scope>NUCLEOTIDE SEQUENCE [LARGE SCALE GENOMIC DNA]</scope>
    <source>
        <strain evidence="2 3">3_1_6</strain>
    </source>
</reference>
<accession>E5Y433</accession>
<proteinExistence type="predicted"/>
<dbReference type="GO" id="GO:0003824">
    <property type="term" value="F:catalytic activity"/>
    <property type="evidence" value="ECO:0007669"/>
    <property type="project" value="UniProtKB-ARBA"/>
</dbReference>
<dbReference type="EMBL" id="ADCP02000001">
    <property type="protein sequence ID" value="EFV45233.1"/>
    <property type="molecule type" value="Genomic_DNA"/>
</dbReference>
<dbReference type="InterPro" id="IPR052163">
    <property type="entry name" value="DGC-Regulatory_Protein"/>
</dbReference>
<dbReference type="Proteomes" id="UP000006034">
    <property type="component" value="Unassembled WGS sequence"/>
</dbReference>
<dbReference type="PANTHER" id="PTHR46663">
    <property type="entry name" value="DIGUANYLATE CYCLASE DGCT-RELATED"/>
    <property type="match status" value="1"/>
</dbReference>
<dbReference type="Pfam" id="PF00990">
    <property type="entry name" value="GGDEF"/>
    <property type="match status" value="1"/>
</dbReference>
<dbReference type="NCBIfam" id="TIGR00254">
    <property type="entry name" value="GGDEF"/>
    <property type="match status" value="1"/>
</dbReference>
<gene>
    <name evidence="2" type="ORF">HMPREF0179_00944</name>
</gene>
<dbReference type="SUPFAM" id="SSF55073">
    <property type="entry name" value="Nucleotide cyclase"/>
    <property type="match status" value="1"/>
</dbReference>
<dbReference type="InterPro" id="IPR043128">
    <property type="entry name" value="Rev_trsase/Diguanyl_cyclase"/>
</dbReference>
<dbReference type="AlphaFoldDB" id="E5Y433"/>
<dbReference type="Gene3D" id="3.30.70.270">
    <property type="match status" value="1"/>
</dbReference>
<dbReference type="CDD" id="cd01949">
    <property type="entry name" value="GGDEF"/>
    <property type="match status" value="1"/>
</dbReference>
<evidence type="ECO:0000259" key="1">
    <source>
        <dbReference type="PROSITE" id="PS50887"/>
    </source>
</evidence>
<dbReference type="eggNOG" id="COG5001">
    <property type="taxonomic scope" value="Bacteria"/>
</dbReference>
<feature type="domain" description="GGDEF" evidence="1">
    <location>
        <begin position="111"/>
        <end position="243"/>
    </location>
</feature>
<dbReference type="RefSeq" id="WP_005025559.1">
    <property type="nucleotide sequence ID" value="NZ_KE150238.1"/>
</dbReference>
<reference evidence="2 3" key="1">
    <citation type="submission" date="2010-10" db="EMBL/GenBank/DDBJ databases">
        <authorList>
            <consortium name="The Broad Institute Genome Sequencing Platform"/>
            <person name="Ward D."/>
            <person name="Earl A."/>
            <person name="Feldgarden M."/>
            <person name="Young S.K."/>
            <person name="Gargeya S."/>
            <person name="Zeng Q."/>
            <person name="Alvarado L."/>
            <person name="Berlin A."/>
            <person name="Bochicchio J."/>
            <person name="Chapman S.B."/>
            <person name="Chen Z."/>
            <person name="Freedman E."/>
            <person name="Gellesch M."/>
            <person name="Goldberg J."/>
            <person name="Griggs A."/>
            <person name="Gujja S."/>
            <person name="Heilman E."/>
            <person name="Heiman D."/>
            <person name="Howarth C."/>
            <person name="Mehta T."/>
            <person name="Neiman D."/>
            <person name="Pearson M."/>
            <person name="Roberts A."/>
            <person name="Saif S."/>
            <person name="Shea T."/>
            <person name="Shenoy N."/>
            <person name="Sisk P."/>
            <person name="Stolte C."/>
            <person name="Sykes S."/>
            <person name="White J."/>
            <person name="Yandava C."/>
            <person name="Allen-Vercoe E."/>
            <person name="Sibley C."/>
            <person name="Ambrose C.E."/>
            <person name="Strauss J."/>
            <person name="Daigneault M."/>
            <person name="Haas B."/>
            <person name="Nusbaum C."/>
            <person name="Birren B."/>
        </authorList>
    </citation>
    <scope>NUCLEOTIDE SEQUENCE [LARGE SCALE GENOMIC DNA]</scope>
    <source>
        <strain evidence="2 3">3_1_6</strain>
    </source>
</reference>
<dbReference type="PANTHER" id="PTHR46663:SF2">
    <property type="entry name" value="GGDEF DOMAIN-CONTAINING PROTEIN"/>
    <property type="match status" value="1"/>
</dbReference>
<sequence>MKHDYEACLNDITRIVKDIVWGDAEQVRALFRYTNDPSVPASVGRLAEQIGTLIVQKEVREFQLENLIEDLFSTRTALAQARHDPLTGLPNRAMFEEMLHKACGSALECGSGLALLLVDFDRFKEVNDSLGHAAGDELLVQGAARLQGCVGDRGLIGRMGGDEFAVLLIEQAEGDVLRTAKCILEAIRAPFPLQEGEARISSSVGVAFHSLEAATPARLLKNADVAMYRAKGEGRDRLWRYRPSTFTDSGYGRVF</sequence>
<dbReference type="FunFam" id="3.30.70.270:FF:000001">
    <property type="entry name" value="Diguanylate cyclase domain protein"/>
    <property type="match status" value="1"/>
</dbReference>
<name>E5Y433_BILW3</name>
<dbReference type="InterPro" id="IPR000160">
    <property type="entry name" value="GGDEF_dom"/>
</dbReference>
<dbReference type="InterPro" id="IPR029787">
    <property type="entry name" value="Nucleotide_cyclase"/>
</dbReference>
<dbReference type="SMART" id="SM00267">
    <property type="entry name" value="GGDEF"/>
    <property type="match status" value="1"/>
</dbReference>
<organism evidence="2 3">
    <name type="scientific">Bilophila wadsworthia (strain 3_1_6)</name>
    <dbReference type="NCBI Taxonomy" id="563192"/>
    <lineage>
        <taxon>Bacteria</taxon>
        <taxon>Pseudomonadati</taxon>
        <taxon>Thermodesulfobacteriota</taxon>
        <taxon>Desulfovibrionia</taxon>
        <taxon>Desulfovibrionales</taxon>
        <taxon>Desulfovibrionaceae</taxon>
        <taxon>Bilophila</taxon>
    </lineage>
</organism>
<comment type="caution">
    <text evidence="2">The sequence shown here is derived from an EMBL/GenBank/DDBJ whole genome shotgun (WGS) entry which is preliminary data.</text>
</comment>
<dbReference type="HOGENOM" id="CLU_1088462_0_0_7"/>
<evidence type="ECO:0000313" key="2">
    <source>
        <dbReference type="EMBL" id="EFV45233.1"/>
    </source>
</evidence>
<dbReference type="STRING" id="563192.HMPREF0179_00944"/>
<dbReference type="PROSITE" id="PS50887">
    <property type="entry name" value="GGDEF"/>
    <property type="match status" value="1"/>
</dbReference>